<keyword evidence="3" id="KW-1185">Reference proteome</keyword>
<protein>
    <submittedName>
        <fullName evidence="2">Uncharacterized protein</fullName>
    </submittedName>
</protein>
<dbReference type="Proteomes" id="UP001215280">
    <property type="component" value="Unassembled WGS sequence"/>
</dbReference>
<evidence type="ECO:0000313" key="3">
    <source>
        <dbReference type="Proteomes" id="UP001215280"/>
    </source>
</evidence>
<name>A0AAD7K7K6_9AGAR</name>
<feature type="region of interest" description="Disordered" evidence="1">
    <location>
        <begin position="199"/>
        <end position="218"/>
    </location>
</feature>
<feature type="compositionally biased region" description="Low complexity" evidence="1">
    <location>
        <begin position="241"/>
        <end position="251"/>
    </location>
</feature>
<sequence>MAIPTNAIIEAASRAYRPDSPIIIDQICRRLQWVWGLEYGMLEGYLSKFFDPQLVNILMDDNLILLANPDLIRTILLVGNTRISSKPRTMIQDLYQSCQSFEYLVLPVDTASEVPPRVLSSSIPPHLTICSSVGKILKRLGYSQAEFDAVRDSFIKLVKTSPPAGSTFIPNVDAFINMQYLHETWSTCPVSLRFLGLEDSDEKEESDEDTASSTMEWEIQTLDDEPNLVCFPTNSRKIRSSRSGSTTTTKSLARTAISPVSRTRRNTRKRASHGETTSRAVRG</sequence>
<feature type="compositionally biased region" description="Acidic residues" evidence="1">
    <location>
        <begin position="199"/>
        <end position="210"/>
    </location>
</feature>
<feature type="region of interest" description="Disordered" evidence="1">
    <location>
        <begin position="234"/>
        <end position="283"/>
    </location>
</feature>
<dbReference type="EMBL" id="JARJLG010000008">
    <property type="protein sequence ID" value="KAJ7778780.1"/>
    <property type="molecule type" value="Genomic_DNA"/>
</dbReference>
<comment type="caution">
    <text evidence="2">The sequence shown here is derived from an EMBL/GenBank/DDBJ whole genome shotgun (WGS) entry which is preliminary data.</text>
</comment>
<organism evidence="2 3">
    <name type="scientific">Mycena maculata</name>
    <dbReference type="NCBI Taxonomy" id="230809"/>
    <lineage>
        <taxon>Eukaryota</taxon>
        <taxon>Fungi</taxon>
        <taxon>Dikarya</taxon>
        <taxon>Basidiomycota</taxon>
        <taxon>Agaricomycotina</taxon>
        <taxon>Agaricomycetes</taxon>
        <taxon>Agaricomycetidae</taxon>
        <taxon>Agaricales</taxon>
        <taxon>Marasmiineae</taxon>
        <taxon>Mycenaceae</taxon>
        <taxon>Mycena</taxon>
    </lineage>
</organism>
<gene>
    <name evidence="2" type="ORF">DFH07DRAFT_795991</name>
</gene>
<feature type="compositionally biased region" description="Polar residues" evidence="1">
    <location>
        <begin position="274"/>
        <end position="283"/>
    </location>
</feature>
<proteinExistence type="predicted"/>
<evidence type="ECO:0000256" key="1">
    <source>
        <dbReference type="SAM" id="MobiDB-lite"/>
    </source>
</evidence>
<feature type="compositionally biased region" description="Basic residues" evidence="1">
    <location>
        <begin position="262"/>
        <end position="271"/>
    </location>
</feature>
<dbReference type="AlphaFoldDB" id="A0AAD7K7K6"/>
<reference evidence="2" key="1">
    <citation type="submission" date="2023-03" db="EMBL/GenBank/DDBJ databases">
        <title>Massive genome expansion in bonnet fungi (Mycena s.s.) driven by repeated elements and novel gene families across ecological guilds.</title>
        <authorList>
            <consortium name="Lawrence Berkeley National Laboratory"/>
            <person name="Harder C.B."/>
            <person name="Miyauchi S."/>
            <person name="Viragh M."/>
            <person name="Kuo A."/>
            <person name="Thoen E."/>
            <person name="Andreopoulos B."/>
            <person name="Lu D."/>
            <person name="Skrede I."/>
            <person name="Drula E."/>
            <person name="Henrissat B."/>
            <person name="Morin E."/>
            <person name="Kohler A."/>
            <person name="Barry K."/>
            <person name="LaButti K."/>
            <person name="Morin E."/>
            <person name="Salamov A."/>
            <person name="Lipzen A."/>
            <person name="Mereny Z."/>
            <person name="Hegedus B."/>
            <person name="Baldrian P."/>
            <person name="Stursova M."/>
            <person name="Weitz H."/>
            <person name="Taylor A."/>
            <person name="Grigoriev I.V."/>
            <person name="Nagy L.G."/>
            <person name="Martin F."/>
            <person name="Kauserud H."/>
        </authorList>
    </citation>
    <scope>NUCLEOTIDE SEQUENCE</scope>
    <source>
        <strain evidence="2">CBHHK188m</strain>
    </source>
</reference>
<evidence type="ECO:0000313" key="2">
    <source>
        <dbReference type="EMBL" id="KAJ7778780.1"/>
    </source>
</evidence>
<accession>A0AAD7K7K6</accession>